<organism evidence="1 2">
    <name type="scientific">Dentiscutata erythropus</name>
    <dbReference type="NCBI Taxonomy" id="1348616"/>
    <lineage>
        <taxon>Eukaryota</taxon>
        <taxon>Fungi</taxon>
        <taxon>Fungi incertae sedis</taxon>
        <taxon>Mucoromycota</taxon>
        <taxon>Glomeromycotina</taxon>
        <taxon>Glomeromycetes</taxon>
        <taxon>Diversisporales</taxon>
        <taxon>Gigasporaceae</taxon>
        <taxon>Dentiscutata</taxon>
    </lineage>
</organism>
<comment type="caution">
    <text evidence="1">The sequence shown here is derived from an EMBL/GenBank/DDBJ whole genome shotgun (WGS) entry which is preliminary data.</text>
</comment>
<reference evidence="1" key="1">
    <citation type="submission" date="2021-06" db="EMBL/GenBank/DDBJ databases">
        <authorList>
            <person name="Kallberg Y."/>
            <person name="Tangrot J."/>
            <person name="Rosling A."/>
        </authorList>
    </citation>
    <scope>NUCLEOTIDE SEQUENCE</scope>
    <source>
        <strain evidence="1">MA453B</strain>
    </source>
</reference>
<protein>
    <submittedName>
        <fullName evidence="1">26875_t:CDS:1</fullName>
    </submittedName>
</protein>
<gene>
    <name evidence="1" type="ORF">DERYTH_LOCUS10720</name>
</gene>
<feature type="non-terminal residue" evidence="1">
    <location>
        <position position="46"/>
    </location>
</feature>
<name>A0A9N9HAM7_9GLOM</name>
<proteinExistence type="predicted"/>
<accession>A0A9N9HAM7</accession>
<sequence>MSNTEQKALATFSRLFQQNIELIKKDTDIKAEVEKLREENKQLKEE</sequence>
<dbReference type="Proteomes" id="UP000789405">
    <property type="component" value="Unassembled WGS sequence"/>
</dbReference>
<keyword evidence="2" id="KW-1185">Reference proteome</keyword>
<evidence type="ECO:0000313" key="1">
    <source>
        <dbReference type="EMBL" id="CAG8661163.1"/>
    </source>
</evidence>
<dbReference type="EMBL" id="CAJVPY010006357">
    <property type="protein sequence ID" value="CAG8661163.1"/>
    <property type="molecule type" value="Genomic_DNA"/>
</dbReference>
<evidence type="ECO:0000313" key="2">
    <source>
        <dbReference type="Proteomes" id="UP000789405"/>
    </source>
</evidence>
<dbReference type="AlphaFoldDB" id="A0A9N9HAM7"/>